<dbReference type="NCBIfam" id="TIGR01854">
    <property type="entry name" value="lipid_A_lpxH"/>
    <property type="match status" value="1"/>
</dbReference>
<evidence type="ECO:0000259" key="11">
    <source>
        <dbReference type="Pfam" id="PF00149"/>
    </source>
</evidence>
<keyword evidence="2 10" id="KW-0444">Lipid biosynthesis</keyword>
<evidence type="ECO:0000256" key="6">
    <source>
        <dbReference type="ARBA" id="ARBA00022801"/>
    </source>
</evidence>
<dbReference type="Pfam" id="PF00149">
    <property type="entry name" value="Metallophos"/>
    <property type="match status" value="1"/>
</dbReference>
<proteinExistence type="inferred from homology"/>
<name>Q3SHM8_THIDA</name>
<keyword evidence="13" id="KW-1185">Reference proteome</keyword>
<reference evidence="12 13" key="1">
    <citation type="journal article" date="2006" name="J. Bacteriol.">
        <title>The genome sequence of the obligately chemolithoautotrophic, facultatively anaerobic bacterium Thiobacillus denitrificans.</title>
        <authorList>
            <person name="Beller H.R."/>
            <person name="Chain P.S."/>
            <person name="Letain T.E."/>
            <person name="Chakicherla A."/>
            <person name="Larimer F.W."/>
            <person name="Richardson P.M."/>
            <person name="Coleman M.A."/>
            <person name="Wood A.P."/>
            <person name="Kelly D.P."/>
        </authorList>
    </citation>
    <scope>NUCLEOTIDE SEQUENCE [LARGE SCALE GENOMIC DNA]</scope>
    <source>
        <strain evidence="12 13">ATCC 25259</strain>
    </source>
</reference>
<dbReference type="GO" id="GO:0008758">
    <property type="term" value="F:UDP-2,3-diacylglucosamine hydrolase activity"/>
    <property type="evidence" value="ECO:0007669"/>
    <property type="project" value="UniProtKB-UniRule"/>
</dbReference>
<dbReference type="NCBIfam" id="NF003743">
    <property type="entry name" value="PRK05340.1"/>
    <property type="match status" value="1"/>
</dbReference>
<comment type="pathway">
    <text evidence="10">Glycolipid biosynthesis; lipid IV(A) biosynthesis; lipid IV(A) from (3R)-3-hydroxytetradecanoyl-[acyl-carrier-protein] and UDP-N-acetyl-alpha-D-glucosamine: step 4/6.</text>
</comment>
<dbReference type="InterPro" id="IPR004843">
    <property type="entry name" value="Calcineurin-like_PHP"/>
</dbReference>
<feature type="binding site" evidence="10">
    <location>
        <begin position="86"/>
        <end position="87"/>
    </location>
    <ligand>
        <name>substrate</name>
    </ligand>
</feature>
<evidence type="ECO:0000256" key="4">
    <source>
        <dbReference type="ARBA" id="ARBA00022556"/>
    </source>
</evidence>
<dbReference type="HOGENOM" id="CLU_074586_0_0_4"/>
<dbReference type="RefSeq" id="WP_011312417.1">
    <property type="nucleotide sequence ID" value="NC_007404.1"/>
</dbReference>
<evidence type="ECO:0000313" key="12">
    <source>
        <dbReference type="EMBL" id="AAZ97858.1"/>
    </source>
</evidence>
<gene>
    <name evidence="10" type="primary">lpxH</name>
    <name evidence="12" type="ordered locus">Tbd_1905</name>
</gene>
<comment type="subcellular location">
    <subcellularLocation>
        <location evidence="10">Cell inner membrane</location>
        <topology evidence="10">Peripheral membrane protein</topology>
        <orientation evidence="10">Cytoplasmic side</orientation>
    </subcellularLocation>
</comment>
<sequence>MGAKPGAGRAFFVADLHLTDDRPRATERFFRFLEEEVAGADALYILGDLFEAWIGDDHDEQVATATAQHLKALAEAGTRVYFMHGNRDFMLAGRYAGQAGMTLCADPTRIDLYGTPTLLTHGDTLCTDDTAYQAFRRRVRHPLTLALLRRLPRGLRNRLARGARAGSQAAKARKPVQTMDVNADAVVDALRSHAVTRLIHGHTHRPARHVHELDGQQCERWVLPDWYARWGYVVCDAARCTLRVEDL</sequence>
<dbReference type="EC" id="3.6.1.54" evidence="10"/>
<evidence type="ECO:0000256" key="9">
    <source>
        <dbReference type="ARBA" id="ARBA00023211"/>
    </source>
</evidence>
<evidence type="ECO:0000256" key="2">
    <source>
        <dbReference type="ARBA" id="ARBA00022516"/>
    </source>
</evidence>
<evidence type="ECO:0000256" key="1">
    <source>
        <dbReference type="ARBA" id="ARBA00022475"/>
    </source>
</evidence>
<dbReference type="Proteomes" id="UP000008291">
    <property type="component" value="Chromosome"/>
</dbReference>
<dbReference type="GO" id="GO:0005737">
    <property type="term" value="C:cytoplasm"/>
    <property type="evidence" value="ECO:0007669"/>
    <property type="project" value="InterPro"/>
</dbReference>
<keyword evidence="7 10" id="KW-0443">Lipid metabolism</keyword>
<keyword evidence="5 10" id="KW-0479">Metal-binding</keyword>
<dbReference type="GO" id="GO:0009245">
    <property type="term" value="P:lipid A biosynthetic process"/>
    <property type="evidence" value="ECO:0007669"/>
    <property type="project" value="UniProtKB-UniRule"/>
</dbReference>
<keyword evidence="9 10" id="KW-0464">Manganese</keyword>
<accession>Q3SHM8</accession>
<feature type="binding site" evidence="10">
    <location>
        <position position="129"/>
    </location>
    <ligand>
        <name>substrate</name>
    </ligand>
</feature>
<dbReference type="UniPathway" id="UPA00359">
    <property type="reaction ID" value="UER00480"/>
</dbReference>
<feature type="binding site" evidence="10">
    <location>
        <position position="121"/>
    </location>
    <ligand>
        <name>Mn(2+)</name>
        <dbReference type="ChEBI" id="CHEBI:29035"/>
        <label>2</label>
    </ligand>
</feature>
<feature type="binding site" evidence="10">
    <location>
        <position position="174"/>
    </location>
    <ligand>
        <name>substrate</name>
    </ligand>
</feature>
<feature type="binding site" evidence="10">
    <location>
        <position position="86"/>
    </location>
    <ligand>
        <name>Mn(2+)</name>
        <dbReference type="ChEBI" id="CHEBI:29035"/>
        <label>2</label>
    </ligand>
</feature>
<dbReference type="eggNOG" id="COG2908">
    <property type="taxonomic scope" value="Bacteria"/>
</dbReference>
<feature type="binding site" evidence="10">
    <location>
        <position position="202"/>
    </location>
    <ligand>
        <name>substrate</name>
    </ligand>
</feature>
<dbReference type="AlphaFoldDB" id="Q3SHM8"/>
<protein>
    <recommendedName>
        <fullName evidence="10">UDP-2,3-diacylglucosamine hydrolase</fullName>
        <ecNumber evidence="10">3.6.1.54</ecNumber>
    </recommendedName>
    <alternativeName>
        <fullName evidence="10">UDP-2,3-diacylglucosamine diphosphatase</fullName>
    </alternativeName>
</protein>
<comment type="similarity">
    <text evidence="10">Belongs to the LpxH family.</text>
</comment>
<feature type="binding site" evidence="10">
    <location>
        <position position="48"/>
    </location>
    <ligand>
        <name>Mn(2+)</name>
        <dbReference type="ChEBI" id="CHEBI:29035"/>
        <label>1</label>
    </ligand>
</feature>
<dbReference type="GO" id="GO:0019897">
    <property type="term" value="C:extrinsic component of plasma membrane"/>
    <property type="evidence" value="ECO:0007669"/>
    <property type="project" value="UniProtKB-UniRule"/>
</dbReference>
<feature type="domain" description="Calcineurin-like phosphoesterase" evidence="11">
    <location>
        <begin position="11"/>
        <end position="206"/>
    </location>
</feature>
<dbReference type="InterPro" id="IPR010138">
    <property type="entry name" value="UDP-diacylglucosamine_Hdrlase"/>
</dbReference>
<feature type="binding site" evidence="10">
    <location>
        <position position="167"/>
    </location>
    <ligand>
        <name>substrate</name>
    </ligand>
</feature>
<evidence type="ECO:0000256" key="5">
    <source>
        <dbReference type="ARBA" id="ARBA00022723"/>
    </source>
</evidence>
<keyword evidence="8 10" id="KW-0472">Membrane</keyword>
<organism evidence="12 13">
    <name type="scientific">Thiobacillus denitrificans (strain ATCC 25259 / T1)</name>
    <dbReference type="NCBI Taxonomy" id="292415"/>
    <lineage>
        <taxon>Bacteria</taxon>
        <taxon>Pseudomonadati</taxon>
        <taxon>Pseudomonadota</taxon>
        <taxon>Betaproteobacteria</taxon>
        <taxon>Nitrosomonadales</taxon>
        <taxon>Thiobacillaceae</taxon>
        <taxon>Thiobacillus</taxon>
    </lineage>
</organism>
<evidence type="ECO:0000313" key="13">
    <source>
        <dbReference type="Proteomes" id="UP000008291"/>
    </source>
</evidence>
<feature type="binding site" evidence="10">
    <location>
        <position position="17"/>
    </location>
    <ligand>
        <name>Mn(2+)</name>
        <dbReference type="ChEBI" id="CHEBI:29035"/>
        <label>1</label>
    </ligand>
</feature>
<dbReference type="GO" id="GO:0030145">
    <property type="term" value="F:manganese ion binding"/>
    <property type="evidence" value="ECO:0007669"/>
    <property type="project" value="UniProtKB-UniRule"/>
</dbReference>
<feature type="binding site" evidence="10">
    <location>
        <position position="48"/>
    </location>
    <ligand>
        <name>Mn(2+)</name>
        <dbReference type="ChEBI" id="CHEBI:29035"/>
        <label>2</label>
    </ligand>
</feature>
<dbReference type="InterPro" id="IPR043461">
    <property type="entry name" value="LpxH-like"/>
</dbReference>
<dbReference type="PANTHER" id="PTHR34990">
    <property type="entry name" value="UDP-2,3-DIACYLGLUCOSAMINE HYDROLASE-RELATED"/>
    <property type="match status" value="1"/>
</dbReference>
<dbReference type="SUPFAM" id="SSF56300">
    <property type="entry name" value="Metallo-dependent phosphatases"/>
    <property type="match status" value="1"/>
</dbReference>
<dbReference type="STRING" id="292415.Tbd_1905"/>
<keyword evidence="3 10" id="KW-0997">Cell inner membrane</keyword>
<dbReference type="HAMAP" id="MF_00575">
    <property type="entry name" value="LpxH"/>
    <property type="match status" value="1"/>
</dbReference>
<feature type="binding site" evidence="10">
    <location>
        <position position="171"/>
    </location>
    <ligand>
        <name>substrate</name>
    </ligand>
</feature>
<evidence type="ECO:0000256" key="8">
    <source>
        <dbReference type="ARBA" id="ARBA00023136"/>
    </source>
</evidence>
<comment type="catalytic activity">
    <reaction evidence="10">
        <text>UDP-2-N,3-O-bis[(3R)-3-hydroxytetradecanoyl]-alpha-D-glucosamine + H2O = 2-N,3-O-bis[(3R)-3-hydroxytetradecanoyl]-alpha-D-glucosaminyl 1-phosphate + UMP + 2 H(+)</text>
        <dbReference type="Rhea" id="RHEA:25213"/>
        <dbReference type="ChEBI" id="CHEBI:15377"/>
        <dbReference type="ChEBI" id="CHEBI:15378"/>
        <dbReference type="ChEBI" id="CHEBI:57865"/>
        <dbReference type="ChEBI" id="CHEBI:57957"/>
        <dbReference type="ChEBI" id="CHEBI:78847"/>
        <dbReference type="EC" id="3.6.1.54"/>
    </reaction>
</comment>
<feature type="binding site" evidence="10">
    <location>
        <position position="204"/>
    </location>
    <ligand>
        <name>Mn(2+)</name>
        <dbReference type="ChEBI" id="CHEBI:29035"/>
        <label>1</label>
    </ligand>
</feature>
<dbReference type="CDD" id="cd07398">
    <property type="entry name" value="MPP_YbbF-LpxH"/>
    <property type="match status" value="1"/>
</dbReference>
<dbReference type="KEGG" id="tbd:Tbd_1905"/>
<keyword evidence="1 10" id="KW-1003">Cell membrane</keyword>
<dbReference type="Gene3D" id="3.60.21.10">
    <property type="match status" value="1"/>
</dbReference>
<keyword evidence="6 10" id="KW-0378">Hydrolase</keyword>
<dbReference type="PANTHER" id="PTHR34990:SF1">
    <property type="entry name" value="UDP-2,3-DIACYLGLUCOSAMINE HYDROLASE"/>
    <property type="match status" value="1"/>
</dbReference>
<evidence type="ECO:0000256" key="7">
    <source>
        <dbReference type="ARBA" id="ARBA00023098"/>
    </source>
</evidence>
<dbReference type="InterPro" id="IPR029052">
    <property type="entry name" value="Metallo-depent_PP-like"/>
</dbReference>
<keyword evidence="4 10" id="KW-0441">Lipid A biosynthesis</keyword>
<comment type="function">
    <text evidence="10">Hydrolyzes the pyrophosphate bond of UDP-2,3-diacylglucosamine to yield 2,3-diacylglucosamine 1-phosphate (lipid X) and UMP by catalyzing the attack of water at the alpha-P atom. Involved in the biosynthesis of lipid A, a phosphorylated glycolipid that anchors the lipopolysaccharide to the outer membrane of the cell.</text>
</comment>
<evidence type="ECO:0000256" key="3">
    <source>
        <dbReference type="ARBA" id="ARBA00022519"/>
    </source>
</evidence>
<comment type="cofactor">
    <cofactor evidence="10">
        <name>Mn(2+)</name>
        <dbReference type="ChEBI" id="CHEBI:29035"/>
    </cofactor>
    <text evidence="10">Binds 2 Mn(2+) ions per subunit in a binuclear metal center.</text>
</comment>
<feature type="binding site" evidence="10">
    <location>
        <position position="202"/>
    </location>
    <ligand>
        <name>Mn(2+)</name>
        <dbReference type="ChEBI" id="CHEBI:29035"/>
        <label>2</label>
    </ligand>
</feature>
<dbReference type="EMBL" id="CP000116">
    <property type="protein sequence ID" value="AAZ97858.1"/>
    <property type="molecule type" value="Genomic_DNA"/>
</dbReference>
<dbReference type="SMR" id="Q3SHM8"/>
<evidence type="ECO:0000256" key="10">
    <source>
        <dbReference type="HAMAP-Rule" id="MF_00575"/>
    </source>
</evidence>
<feature type="binding site" evidence="10">
    <location>
        <position position="15"/>
    </location>
    <ligand>
        <name>Mn(2+)</name>
        <dbReference type="ChEBI" id="CHEBI:29035"/>
        <label>1</label>
    </ligand>
</feature>